<protein>
    <submittedName>
        <fullName evidence="1">Uncharacterized protein</fullName>
    </submittedName>
</protein>
<name>A0A6J5KFY1_9CAUD</name>
<reference evidence="1" key="1">
    <citation type="submission" date="2020-04" db="EMBL/GenBank/DDBJ databases">
        <authorList>
            <person name="Chiriac C."/>
            <person name="Salcher M."/>
            <person name="Ghai R."/>
            <person name="Kavagutti S V."/>
        </authorList>
    </citation>
    <scope>NUCLEOTIDE SEQUENCE</scope>
</reference>
<sequence length="60" mass="7305">MKWFKNPFRHLSILEMVRIQHRDTVESHMEACTQAEFWLSRKEMLETRLERLVDLIGGME</sequence>
<organism evidence="1">
    <name type="scientific">uncultured Caudovirales phage</name>
    <dbReference type="NCBI Taxonomy" id="2100421"/>
    <lineage>
        <taxon>Viruses</taxon>
        <taxon>Duplodnaviria</taxon>
        <taxon>Heunggongvirae</taxon>
        <taxon>Uroviricota</taxon>
        <taxon>Caudoviricetes</taxon>
        <taxon>Peduoviridae</taxon>
        <taxon>Maltschvirus</taxon>
        <taxon>Maltschvirus maltsch</taxon>
    </lineage>
</organism>
<gene>
    <name evidence="1" type="ORF">UFOVP2_12</name>
</gene>
<dbReference type="EMBL" id="LR796138">
    <property type="protein sequence ID" value="CAB4120834.1"/>
    <property type="molecule type" value="Genomic_DNA"/>
</dbReference>
<proteinExistence type="predicted"/>
<accession>A0A6J5KFY1</accession>
<evidence type="ECO:0000313" key="1">
    <source>
        <dbReference type="EMBL" id="CAB4120834.1"/>
    </source>
</evidence>